<accession>A0A6J6KHJ0</accession>
<dbReference type="PANTHER" id="PTHR42803:SF1">
    <property type="entry name" value="BROAD-SPECIFICITY LINEAR ACYL-COA DEHYDROGENASE FADE5"/>
    <property type="match status" value="1"/>
</dbReference>
<organism evidence="4">
    <name type="scientific">freshwater metagenome</name>
    <dbReference type="NCBI Taxonomy" id="449393"/>
    <lineage>
        <taxon>unclassified sequences</taxon>
        <taxon>metagenomes</taxon>
        <taxon>ecological metagenomes</taxon>
    </lineage>
</organism>
<name>A0A6J6KHJ0_9ZZZZ</name>
<dbReference type="InterPro" id="IPR052166">
    <property type="entry name" value="Diverse_Acyl-CoA_DH"/>
</dbReference>
<gene>
    <name evidence="4" type="ORF">UFOPK2234_00324</name>
</gene>
<evidence type="ECO:0000313" key="4">
    <source>
        <dbReference type="EMBL" id="CAB4648636.1"/>
    </source>
</evidence>
<dbReference type="PANTHER" id="PTHR42803">
    <property type="entry name" value="ACYL-COA DEHYDROGENASE"/>
    <property type="match status" value="1"/>
</dbReference>
<dbReference type="GO" id="GO:0005886">
    <property type="term" value="C:plasma membrane"/>
    <property type="evidence" value="ECO:0007669"/>
    <property type="project" value="TreeGrafter"/>
</dbReference>
<dbReference type="Pfam" id="PF12806">
    <property type="entry name" value="Acyl-CoA_dh_C"/>
    <property type="match status" value="1"/>
</dbReference>
<evidence type="ECO:0000256" key="2">
    <source>
        <dbReference type="ARBA" id="ARBA00023002"/>
    </source>
</evidence>
<evidence type="ECO:0000256" key="1">
    <source>
        <dbReference type="ARBA" id="ARBA00001974"/>
    </source>
</evidence>
<keyword evidence="2" id="KW-0560">Oxidoreductase</keyword>
<dbReference type="InterPro" id="IPR025878">
    <property type="entry name" value="Acyl-CoA_dh-like_C_dom"/>
</dbReference>
<sequence length="162" mass="17782">MYEGTTAIQGLDFFFRKIVRDRGRSITILGKEIAKFASAGGNLPDEKKALLKTLEDVQAMIGHMVGVAMESQENPKEIYKVGLNTSRLLMATGDLIIAWLLLRQADIAQSKLATAGKDTEFYNGKIASAKFFVRSVLPHISVERAVVESETGEIMNIAESAF</sequence>
<dbReference type="GO" id="GO:0016491">
    <property type="term" value="F:oxidoreductase activity"/>
    <property type="evidence" value="ECO:0007669"/>
    <property type="project" value="UniProtKB-KW"/>
</dbReference>
<feature type="domain" description="Acetyl-CoA dehydrogenase-like C-terminal" evidence="3">
    <location>
        <begin position="31"/>
        <end position="157"/>
    </location>
</feature>
<dbReference type="EMBL" id="CAEZWG010000042">
    <property type="protein sequence ID" value="CAB4648636.1"/>
    <property type="molecule type" value="Genomic_DNA"/>
</dbReference>
<evidence type="ECO:0000259" key="3">
    <source>
        <dbReference type="Pfam" id="PF12806"/>
    </source>
</evidence>
<comment type="cofactor">
    <cofactor evidence="1">
        <name>FAD</name>
        <dbReference type="ChEBI" id="CHEBI:57692"/>
    </cofactor>
</comment>
<protein>
    <submittedName>
        <fullName evidence="4">Unannotated protein</fullName>
    </submittedName>
</protein>
<proteinExistence type="predicted"/>
<reference evidence="4" key="1">
    <citation type="submission" date="2020-05" db="EMBL/GenBank/DDBJ databases">
        <authorList>
            <person name="Chiriac C."/>
            <person name="Salcher M."/>
            <person name="Ghai R."/>
            <person name="Kavagutti S V."/>
        </authorList>
    </citation>
    <scope>NUCLEOTIDE SEQUENCE</scope>
</reference>
<dbReference type="AlphaFoldDB" id="A0A6J6KHJ0"/>